<dbReference type="Pfam" id="PF02629">
    <property type="entry name" value="CoA_binding"/>
    <property type="match status" value="1"/>
</dbReference>
<feature type="domain" description="CoA-binding" evidence="3">
    <location>
        <begin position="186"/>
        <end position="277"/>
    </location>
</feature>
<dbReference type="Gene3D" id="3.40.50.720">
    <property type="entry name" value="NAD(P)-binding Rossmann-like Domain"/>
    <property type="match status" value="1"/>
</dbReference>
<dbReference type="SUPFAM" id="SSF52210">
    <property type="entry name" value="Succinyl-CoA synthetase domains"/>
    <property type="match status" value="2"/>
</dbReference>
<reference evidence="4 5" key="1">
    <citation type="submission" date="2021-02" db="EMBL/GenBank/DDBJ databases">
        <title>Characterization of Marinitoga sp. nov. str. BP5-C20A.</title>
        <authorList>
            <person name="Erauso G."/>
            <person name="Postec A."/>
        </authorList>
    </citation>
    <scope>NUCLEOTIDE SEQUENCE [LARGE SCALE GENOMIC DNA]</scope>
    <source>
        <strain evidence="4 5">BP5-C20A</strain>
    </source>
</reference>
<feature type="domain" description="ATP-citrate synthase/succinyl-CoA ligase C-terminal" evidence="2">
    <location>
        <begin position="348"/>
        <end position="504"/>
    </location>
</feature>
<dbReference type="RefSeq" id="WP_280997400.1">
    <property type="nucleotide sequence ID" value="NZ_CP069362.1"/>
</dbReference>
<evidence type="ECO:0000259" key="3">
    <source>
        <dbReference type="Pfam" id="PF02629"/>
    </source>
</evidence>
<protein>
    <submittedName>
        <fullName evidence="4">Acyl-CoA synthetase FdrA</fullName>
    </submittedName>
</protein>
<feature type="coiled-coil region" evidence="1">
    <location>
        <begin position="68"/>
        <end position="95"/>
    </location>
</feature>
<dbReference type="PANTHER" id="PTHR11117">
    <property type="entry name" value="SUCCINYL-COA LIGASE SUBUNIT ALPHA"/>
    <property type="match status" value="1"/>
</dbReference>
<organism evidence="4 5">
    <name type="scientific">Marinitoga aeolica</name>
    <dbReference type="NCBI Taxonomy" id="2809031"/>
    <lineage>
        <taxon>Bacteria</taxon>
        <taxon>Thermotogati</taxon>
        <taxon>Thermotogota</taxon>
        <taxon>Thermotogae</taxon>
        <taxon>Petrotogales</taxon>
        <taxon>Petrotogaceae</taxon>
        <taxon>Marinitoga</taxon>
    </lineage>
</organism>
<evidence type="ECO:0000259" key="2">
    <source>
        <dbReference type="Pfam" id="PF00549"/>
    </source>
</evidence>
<dbReference type="Pfam" id="PF00549">
    <property type="entry name" value="Ligase_CoA"/>
    <property type="match status" value="1"/>
</dbReference>
<dbReference type="EMBL" id="CP069362">
    <property type="protein sequence ID" value="WGS64062.1"/>
    <property type="molecule type" value="Genomic_DNA"/>
</dbReference>
<accession>A0ABY8PN60</accession>
<dbReference type="PANTHER" id="PTHR11117:SF24">
    <property type="entry name" value="PROTEIN FDRA"/>
    <property type="match status" value="1"/>
</dbReference>
<name>A0ABY8PN60_9BACT</name>
<dbReference type="Gene3D" id="3.40.50.261">
    <property type="entry name" value="Succinyl-CoA synthetase domains"/>
    <property type="match status" value="2"/>
</dbReference>
<dbReference type="InterPro" id="IPR005811">
    <property type="entry name" value="SUCC_ACL_C"/>
</dbReference>
<dbReference type="NCBIfam" id="NF004760">
    <property type="entry name" value="PRK06091.1"/>
    <property type="match status" value="1"/>
</dbReference>
<dbReference type="InterPro" id="IPR016102">
    <property type="entry name" value="Succinyl-CoA_synth-like"/>
</dbReference>
<evidence type="ECO:0000313" key="4">
    <source>
        <dbReference type="EMBL" id="WGS64062.1"/>
    </source>
</evidence>
<keyword evidence="5" id="KW-1185">Reference proteome</keyword>
<evidence type="ECO:0000313" key="5">
    <source>
        <dbReference type="Proteomes" id="UP001232493"/>
    </source>
</evidence>
<gene>
    <name evidence="4" type="primary">fdrA</name>
    <name evidence="4" type="ORF">JRV97_06675</name>
</gene>
<keyword evidence="1" id="KW-0175">Coiled coil</keyword>
<sequence length="513" mass="57205">MVYKMIKPNSYYDSVTLMLITEDIKKRDDVEEALVGMGTDTNKEFLKELNMMDEELEKTTPNDLLIVIKGENIDMNEIEKEVEKLLKAETEEEEGEKFYPSLESAVKRLDGANMAVISIAGEYAGFETRKALDYGLNVMLFSDNVPLETEIELKKYALEKGLLVMGPDCGTAIINGVPMAFSNVVKRGKIGIVAASGTGAQEVSSIISNLGCGISQLIGTGGRDVKKDVGGLMFLEGIKRLIEDEETEIIVLVSKPPYPDVVKKSVELLKNTDKKHVVHFVNGVVEDPTITVGYTLEDAAIKAALLCQEKPIDKNEYTYFDFLESFDFDKKVKEEASKIKEGKYIRGLYSGGTLADETMVLLSKEIGPIYSPKPLNPDYLLENINESKEHTVVDMGEDEFTVGRPHPMIDFTMRKSRLIKEYLDKETAIIMVDVVLGWGSHMDPAGEIAEAVKTARETSDRYRCVIANICGTYEDPQKYYEQKKKLEDVGVIVFPSNASAVKFAVNVWKELGR</sequence>
<proteinExistence type="predicted"/>
<dbReference type="InterPro" id="IPR003781">
    <property type="entry name" value="CoA-bd"/>
</dbReference>
<evidence type="ECO:0000256" key="1">
    <source>
        <dbReference type="SAM" id="Coils"/>
    </source>
</evidence>
<dbReference type="Proteomes" id="UP001232493">
    <property type="component" value="Chromosome"/>
</dbReference>